<proteinExistence type="predicted"/>
<dbReference type="WBParaSite" id="PS1159_v2.g12968.t1">
    <property type="protein sequence ID" value="PS1159_v2.g12968.t1"/>
    <property type="gene ID" value="PS1159_v2.g12968"/>
</dbReference>
<sequence length="261" mass="29718">MANVLADNLSALHLSQRDDPTFVGHDNGFVNAIKFEATAGSRVFRNLIRLFADAFGASNGFGHRYVYDNRAMMYTSIFIESHTIVLQPTDLRRTREYLPDCEVRVIRSEDMGFIDLNDPKFFNVNAATRQEDHELQENVLLLVFYADQRLADSFHDVARGDYRNQSAIELFCALYKNVLVCLSVSKSRILIVRGLSREKLENIFFDKDGVQTRVIDQFAQVHGFHSGAGQMPALMVKFADGKYGYYSLDILLNLKCQKLPV</sequence>
<name>A0AC35F427_9BILA</name>
<accession>A0AC35F427</accession>
<evidence type="ECO:0000313" key="1">
    <source>
        <dbReference type="Proteomes" id="UP000887580"/>
    </source>
</evidence>
<evidence type="ECO:0000313" key="2">
    <source>
        <dbReference type="WBParaSite" id="PS1159_v2.g12968.t1"/>
    </source>
</evidence>
<dbReference type="Proteomes" id="UP000887580">
    <property type="component" value="Unplaced"/>
</dbReference>
<organism evidence="1 2">
    <name type="scientific">Panagrolaimus sp. PS1159</name>
    <dbReference type="NCBI Taxonomy" id="55785"/>
    <lineage>
        <taxon>Eukaryota</taxon>
        <taxon>Metazoa</taxon>
        <taxon>Ecdysozoa</taxon>
        <taxon>Nematoda</taxon>
        <taxon>Chromadorea</taxon>
        <taxon>Rhabditida</taxon>
        <taxon>Tylenchina</taxon>
        <taxon>Panagrolaimomorpha</taxon>
        <taxon>Panagrolaimoidea</taxon>
        <taxon>Panagrolaimidae</taxon>
        <taxon>Panagrolaimus</taxon>
    </lineage>
</organism>
<protein>
    <submittedName>
        <fullName evidence="2">Uncharacterized protein</fullName>
    </submittedName>
</protein>
<reference evidence="2" key="1">
    <citation type="submission" date="2022-11" db="UniProtKB">
        <authorList>
            <consortium name="WormBaseParasite"/>
        </authorList>
    </citation>
    <scope>IDENTIFICATION</scope>
</reference>